<organism evidence="2 3">
    <name type="scientific">Coniochaeta hoffmannii</name>
    <dbReference type="NCBI Taxonomy" id="91930"/>
    <lineage>
        <taxon>Eukaryota</taxon>
        <taxon>Fungi</taxon>
        <taxon>Dikarya</taxon>
        <taxon>Ascomycota</taxon>
        <taxon>Pezizomycotina</taxon>
        <taxon>Sordariomycetes</taxon>
        <taxon>Sordariomycetidae</taxon>
        <taxon>Coniochaetales</taxon>
        <taxon>Coniochaetaceae</taxon>
        <taxon>Coniochaeta</taxon>
    </lineage>
</organism>
<evidence type="ECO:0000313" key="3">
    <source>
        <dbReference type="Proteomes" id="UP001174691"/>
    </source>
</evidence>
<proteinExistence type="predicted"/>
<gene>
    <name evidence="2" type="ORF">NKR19_g5335</name>
</gene>
<protein>
    <recommendedName>
        <fullName evidence="4">Chromo domain-containing protein</fullName>
    </recommendedName>
</protein>
<evidence type="ECO:0008006" key="4">
    <source>
        <dbReference type="Google" id="ProtNLM"/>
    </source>
</evidence>
<feature type="region of interest" description="Disordered" evidence="1">
    <location>
        <begin position="167"/>
        <end position="217"/>
    </location>
</feature>
<keyword evidence="3" id="KW-1185">Reference proteome</keyword>
<dbReference type="AlphaFoldDB" id="A0AA38S3X2"/>
<reference evidence="2" key="1">
    <citation type="submission" date="2022-07" db="EMBL/GenBank/DDBJ databases">
        <title>Fungi with potential for degradation of polypropylene.</title>
        <authorList>
            <person name="Gostincar C."/>
        </authorList>
    </citation>
    <scope>NUCLEOTIDE SEQUENCE</scope>
    <source>
        <strain evidence="2">EXF-13287</strain>
    </source>
</reference>
<accession>A0AA38S3X2</accession>
<evidence type="ECO:0000313" key="2">
    <source>
        <dbReference type="EMBL" id="KAJ9150189.1"/>
    </source>
</evidence>
<feature type="region of interest" description="Disordered" evidence="1">
    <location>
        <begin position="1"/>
        <end position="43"/>
    </location>
</feature>
<sequence length="217" mass="25261">MTEEKRKSPAASPSTQGSATKGLETAVTKQARPNPPATRTVVPQDNSDVRCIDAYVRDTSGEAVSAWFWCELSSPQSFVWRHETSLWHDRKKLVLAYWKRQHKNKRYGALGVEWTEPHYPHRIIDEQEPGRIWQRQYKVEWVGCEETPWLAEAVLVKHHKDLIRAWDEEKRERAEDDDDDDDDDGEEEEEEEGEEGSEEDGKEDQHEVDDGDEEEDD</sequence>
<name>A0AA38S3X2_9PEZI</name>
<comment type="caution">
    <text evidence="2">The sequence shown here is derived from an EMBL/GenBank/DDBJ whole genome shotgun (WGS) entry which is preliminary data.</text>
</comment>
<dbReference type="Proteomes" id="UP001174691">
    <property type="component" value="Unassembled WGS sequence"/>
</dbReference>
<evidence type="ECO:0000256" key="1">
    <source>
        <dbReference type="SAM" id="MobiDB-lite"/>
    </source>
</evidence>
<dbReference type="EMBL" id="JANBVN010000072">
    <property type="protein sequence ID" value="KAJ9150189.1"/>
    <property type="molecule type" value="Genomic_DNA"/>
</dbReference>
<feature type="compositionally biased region" description="Acidic residues" evidence="1">
    <location>
        <begin position="175"/>
        <end position="217"/>
    </location>
</feature>